<keyword evidence="3" id="KW-0964">Secreted</keyword>
<evidence type="ECO:0000256" key="2">
    <source>
        <dbReference type="ARBA" id="ARBA00005679"/>
    </source>
</evidence>
<name>A0AAV4EQ03_9GAST</name>
<keyword evidence="4 6" id="KW-0732">Signal</keyword>
<comment type="subcellular location">
    <subcellularLocation>
        <location evidence="1">Secreted</location>
    </subcellularLocation>
</comment>
<dbReference type="EMBL" id="BMAT01007388">
    <property type="protein sequence ID" value="GFR63173.1"/>
    <property type="molecule type" value="Genomic_DNA"/>
</dbReference>
<evidence type="ECO:0000313" key="7">
    <source>
        <dbReference type="EMBL" id="GFR63173.1"/>
    </source>
</evidence>
<feature type="signal peptide" evidence="6">
    <location>
        <begin position="1"/>
        <end position="19"/>
    </location>
</feature>
<dbReference type="PANTHER" id="PTHR13234:SF8">
    <property type="entry name" value="GAMMA-INTERFERON-INDUCIBLE LYSOSOMAL THIOL REDUCTASE"/>
    <property type="match status" value="1"/>
</dbReference>
<evidence type="ECO:0000256" key="6">
    <source>
        <dbReference type="SAM" id="SignalP"/>
    </source>
</evidence>
<evidence type="ECO:0000256" key="4">
    <source>
        <dbReference type="ARBA" id="ARBA00022729"/>
    </source>
</evidence>
<feature type="chain" id="PRO_5043539820" evidence="6">
    <location>
        <begin position="20"/>
        <end position="224"/>
    </location>
</feature>
<evidence type="ECO:0000256" key="1">
    <source>
        <dbReference type="ARBA" id="ARBA00004613"/>
    </source>
</evidence>
<keyword evidence="8" id="KW-1185">Reference proteome</keyword>
<sequence>MATSCLLFVLAALVSVSLANPAAPRTVAMEPSETIEVKPVNFTLYYESLCPDCQDFISSQLGPTWTKVKDTKLMTVTLLPFGNAREKQSGSQWKFECQHGPNECWGNILETCLIHYYPDTTQQLNIIECIEEDFVLTMAEDWEDSLRKCSSHSDGVDVEKIVTCTKGPEGNKLEHIVASRTATHDYVPWPLIDGKLNKDALDNLLKEVCMAYKGTPPSVCHETM</sequence>
<dbReference type="Pfam" id="PF03227">
    <property type="entry name" value="GILT"/>
    <property type="match status" value="1"/>
</dbReference>
<dbReference type="PANTHER" id="PTHR13234">
    <property type="entry name" value="GAMMA-INTERFERON INDUCIBLE LYSOSOMAL THIOL REDUCTASE GILT"/>
    <property type="match status" value="1"/>
</dbReference>
<dbReference type="GO" id="GO:0016671">
    <property type="term" value="F:oxidoreductase activity, acting on a sulfur group of donors, disulfide as acceptor"/>
    <property type="evidence" value="ECO:0007669"/>
    <property type="project" value="InterPro"/>
</dbReference>
<comment type="caution">
    <text evidence="7">The sequence shown here is derived from an EMBL/GenBank/DDBJ whole genome shotgun (WGS) entry which is preliminary data.</text>
</comment>
<keyword evidence="5" id="KW-0325">Glycoprotein</keyword>
<dbReference type="AlphaFoldDB" id="A0AAV4EQ03"/>
<evidence type="ECO:0000313" key="8">
    <source>
        <dbReference type="Proteomes" id="UP000762676"/>
    </source>
</evidence>
<reference evidence="7 8" key="1">
    <citation type="journal article" date="2021" name="Elife">
        <title>Chloroplast acquisition without the gene transfer in kleptoplastic sea slugs, Plakobranchus ocellatus.</title>
        <authorList>
            <person name="Maeda T."/>
            <person name="Takahashi S."/>
            <person name="Yoshida T."/>
            <person name="Shimamura S."/>
            <person name="Takaki Y."/>
            <person name="Nagai Y."/>
            <person name="Toyoda A."/>
            <person name="Suzuki Y."/>
            <person name="Arimoto A."/>
            <person name="Ishii H."/>
            <person name="Satoh N."/>
            <person name="Nishiyama T."/>
            <person name="Hasebe M."/>
            <person name="Maruyama T."/>
            <person name="Minagawa J."/>
            <person name="Obokata J."/>
            <person name="Shigenobu S."/>
        </authorList>
    </citation>
    <scope>NUCLEOTIDE SEQUENCE [LARGE SCALE GENOMIC DNA]</scope>
</reference>
<proteinExistence type="inferred from homology"/>
<accession>A0AAV4EQ03</accession>
<dbReference type="Proteomes" id="UP000762676">
    <property type="component" value="Unassembled WGS sequence"/>
</dbReference>
<organism evidence="7 8">
    <name type="scientific">Elysia marginata</name>
    <dbReference type="NCBI Taxonomy" id="1093978"/>
    <lineage>
        <taxon>Eukaryota</taxon>
        <taxon>Metazoa</taxon>
        <taxon>Spiralia</taxon>
        <taxon>Lophotrochozoa</taxon>
        <taxon>Mollusca</taxon>
        <taxon>Gastropoda</taxon>
        <taxon>Heterobranchia</taxon>
        <taxon>Euthyneura</taxon>
        <taxon>Panpulmonata</taxon>
        <taxon>Sacoglossa</taxon>
        <taxon>Placobranchoidea</taxon>
        <taxon>Plakobranchidae</taxon>
        <taxon>Elysia</taxon>
    </lineage>
</organism>
<evidence type="ECO:0000256" key="5">
    <source>
        <dbReference type="ARBA" id="ARBA00023180"/>
    </source>
</evidence>
<dbReference type="GO" id="GO:0005576">
    <property type="term" value="C:extracellular region"/>
    <property type="evidence" value="ECO:0007669"/>
    <property type="project" value="UniProtKB-SubCell"/>
</dbReference>
<dbReference type="InterPro" id="IPR004911">
    <property type="entry name" value="Interferon-induced_GILT"/>
</dbReference>
<evidence type="ECO:0000256" key="3">
    <source>
        <dbReference type="ARBA" id="ARBA00022525"/>
    </source>
</evidence>
<protein>
    <submittedName>
        <fullName evidence="7">Interferon-gamma-inducible lysosomal thiol reductase</fullName>
    </submittedName>
</protein>
<comment type="similarity">
    <text evidence="2">Belongs to the GILT family.</text>
</comment>
<gene>
    <name evidence="7" type="ORF">ElyMa_003597700</name>
</gene>